<dbReference type="SMART" id="SM00186">
    <property type="entry name" value="FBG"/>
    <property type="match status" value="1"/>
</dbReference>
<feature type="domain" description="Pentraxin (PTX)" evidence="3">
    <location>
        <begin position="213"/>
        <end position="415"/>
    </location>
</feature>
<comment type="caution">
    <text evidence="5">The sequence shown here is derived from an EMBL/GenBank/DDBJ whole genome shotgun (WGS) entry which is preliminary data.</text>
</comment>
<dbReference type="SUPFAM" id="SSF56496">
    <property type="entry name" value="Fibrinogen C-terminal domain-like"/>
    <property type="match status" value="1"/>
</dbReference>
<dbReference type="NCBIfam" id="NF040941">
    <property type="entry name" value="GGGWT_bact"/>
    <property type="match status" value="1"/>
</dbReference>
<dbReference type="SMART" id="SM00159">
    <property type="entry name" value="PTX"/>
    <property type="match status" value="1"/>
</dbReference>
<dbReference type="PROSITE" id="PS51828">
    <property type="entry name" value="PTX_2"/>
    <property type="match status" value="1"/>
</dbReference>
<dbReference type="InterPro" id="IPR014716">
    <property type="entry name" value="Fibrinogen_a/b/g_C_1"/>
</dbReference>
<dbReference type="CDD" id="cd00087">
    <property type="entry name" value="FReD"/>
    <property type="match status" value="1"/>
</dbReference>
<comment type="caution">
    <text evidence="1">Lacks conserved residue(s) required for the propagation of feature annotation.</text>
</comment>
<dbReference type="SUPFAM" id="SSF49899">
    <property type="entry name" value="Concanavalin A-like lectins/glucanases"/>
    <property type="match status" value="1"/>
</dbReference>
<dbReference type="InterPro" id="IPR050373">
    <property type="entry name" value="Fibrinogen_C-term_domain"/>
</dbReference>
<proteinExistence type="predicted"/>
<dbReference type="Pfam" id="PF00354">
    <property type="entry name" value="Pentaxin"/>
    <property type="match status" value="1"/>
</dbReference>
<sequence length="579" mass="65971">GRDCLDLLYHGFNTSGIYQIDPDGTGDFQVFCDQETGGGGWVVFQRHINGTHAFEDKNWDQYREGFGNLSSDFWLGNEKLHLLSSMRQQLMVELEDNAGEKAHALYNHFALLSESEKYELEVSTYSGTAGDALSEHNGKRFSTIDRDNDGSSSLDCASTYGGGWWYLQDCVRALLNGIYTTSPNGIVWEDWRGANYQLKQSAMKLRTRRERPWDYYLSFSGTLSQGFASVPIILEFNTFTVSWWMRGLMAERWSAIFSLLNLPQAKYLEFSTMGNRHCRITLDTNVSYHDSSQSFSGNDWHHLVLKWDVISGNWSFLVNNKPGFNVFGPPRAIPYPGGHLVLGQSQNSSGAVEKAESLRADIMEFNMWDYKLTDETIHDLYTSCSIQLGSLIAWPEAQIRLHGDVKRVEFAFVYTLQLSTTYNWPLNRKNHLDLPEILTSRTSAFIQGPTTFFDTRLNVISRGAYSYVSLGSFQGECLGKMDFCGNGLSIGFWMSYRVYFVSEILGLNDVYQDALRNWLKPFMPINIRWHICYRATDHGFGMEKFRQNCNLNDLAPTLTILQVGRYVFGGFSDKQFAGS</sequence>
<evidence type="ECO:0000256" key="1">
    <source>
        <dbReference type="PROSITE-ProRule" id="PRU01172"/>
    </source>
</evidence>
<gene>
    <name evidence="5" type="ORF">PEVE_00023599</name>
</gene>
<evidence type="ECO:0000313" key="5">
    <source>
        <dbReference type="EMBL" id="CAH3192272.1"/>
    </source>
</evidence>
<dbReference type="InterPro" id="IPR013320">
    <property type="entry name" value="ConA-like_dom_sf"/>
</dbReference>
<evidence type="ECO:0008006" key="7">
    <source>
        <dbReference type="Google" id="ProtNLM"/>
    </source>
</evidence>
<evidence type="ECO:0000259" key="2">
    <source>
        <dbReference type="PROSITE" id="PS51406"/>
    </source>
</evidence>
<keyword evidence="6" id="KW-1185">Reference proteome</keyword>
<dbReference type="Gene3D" id="3.90.215.10">
    <property type="entry name" value="Gamma Fibrinogen, chain A, domain 1"/>
    <property type="match status" value="1"/>
</dbReference>
<dbReference type="EMBL" id="CALNXI010003130">
    <property type="protein sequence ID" value="CAH3192272.1"/>
    <property type="molecule type" value="Genomic_DNA"/>
</dbReference>
<name>A0ABN8SKX9_9CNID</name>
<dbReference type="Proteomes" id="UP001159427">
    <property type="component" value="Unassembled WGS sequence"/>
</dbReference>
<dbReference type="InterPro" id="IPR002181">
    <property type="entry name" value="Fibrinogen_a/b/g_C_dom"/>
</dbReference>
<evidence type="ECO:0000259" key="3">
    <source>
        <dbReference type="PROSITE" id="PS51828"/>
    </source>
</evidence>
<organism evidence="5 6">
    <name type="scientific">Porites evermanni</name>
    <dbReference type="NCBI Taxonomy" id="104178"/>
    <lineage>
        <taxon>Eukaryota</taxon>
        <taxon>Metazoa</taxon>
        <taxon>Cnidaria</taxon>
        <taxon>Anthozoa</taxon>
        <taxon>Hexacorallia</taxon>
        <taxon>Scleractinia</taxon>
        <taxon>Fungiina</taxon>
        <taxon>Poritidae</taxon>
        <taxon>Porites</taxon>
    </lineage>
</organism>
<evidence type="ECO:0000259" key="4">
    <source>
        <dbReference type="PROSITE" id="PS51886"/>
    </source>
</evidence>
<protein>
    <recommendedName>
        <fullName evidence="7">Fibrinogen C-terminal domain-containing protein</fullName>
    </recommendedName>
</protein>
<dbReference type="InterPro" id="IPR036056">
    <property type="entry name" value="Fibrinogen-like_C"/>
</dbReference>
<dbReference type="InterPro" id="IPR001759">
    <property type="entry name" value="PTX_dom"/>
</dbReference>
<feature type="non-terminal residue" evidence="5">
    <location>
        <position position="1"/>
    </location>
</feature>
<dbReference type="PROSITE" id="PS51406">
    <property type="entry name" value="FIBRINOGEN_C_2"/>
    <property type="match status" value="1"/>
</dbReference>
<feature type="domain" description="Fibrinogen C-terminal" evidence="2">
    <location>
        <begin position="1"/>
        <end position="209"/>
    </location>
</feature>
<dbReference type="PANTHER" id="PTHR19143">
    <property type="entry name" value="FIBRINOGEN/TENASCIN/ANGIOPOEITIN"/>
    <property type="match status" value="1"/>
</dbReference>
<reference evidence="5 6" key="1">
    <citation type="submission" date="2022-05" db="EMBL/GenBank/DDBJ databases">
        <authorList>
            <consortium name="Genoscope - CEA"/>
            <person name="William W."/>
        </authorList>
    </citation>
    <scope>NUCLEOTIDE SEQUENCE [LARGE SCALE GENOMIC DNA]</scope>
</reference>
<feature type="domain" description="TLDc" evidence="4">
    <location>
        <begin position="505"/>
        <end position="579"/>
    </location>
</feature>
<evidence type="ECO:0000313" key="6">
    <source>
        <dbReference type="Proteomes" id="UP001159427"/>
    </source>
</evidence>
<accession>A0ABN8SKX9</accession>
<dbReference type="Gene3D" id="2.60.120.200">
    <property type="match status" value="1"/>
</dbReference>
<dbReference type="Pfam" id="PF00147">
    <property type="entry name" value="Fibrinogen_C"/>
    <property type="match status" value="1"/>
</dbReference>
<dbReference type="Pfam" id="PF07534">
    <property type="entry name" value="TLD"/>
    <property type="match status" value="1"/>
</dbReference>
<dbReference type="PROSITE" id="PS51886">
    <property type="entry name" value="TLDC"/>
    <property type="match status" value="1"/>
</dbReference>
<dbReference type="InterPro" id="IPR006571">
    <property type="entry name" value="TLDc_dom"/>
</dbReference>